<organism evidence="1 2">
    <name type="scientific">Azohydromonas lata</name>
    <dbReference type="NCBI Taxonomy" id="45677"/>
    <lineage>
        <taxon>Bacteria</taxon>
        <taxon>Pseudomonadati</taxon>
        <taxon>Pseudomonadota</taxon>
        <taxon>Betaproteobacteria</taxon>
        <taxon>Burkholderiales</taxon>
        <taxon>Sphaerotilaceae</taxon>
        <taxon>Azohydromonas</taxon>
    </lineage>
</organism>
<evidence type="ECO:0000313" key="2">
    <source>
        <dbReference type="Proteomes" id="UP001293718"/>
    </source>
</evidence>
<dbReference type="InterPro" id="IPR021390">
    <property type="entry name" value="DUF3025"/>
</dbReference>
<proteinExistence type="predicted"/>
<dbReference type="Pfam" id="PF11227">
    <property type="entry name" value="DUF3025"/>
    <property type="match status" value="2"/>
</dbReference>
<protein>
    <submittedName>
        <fullName evidence="1">DUF3025 domain-containing protein</fullName>
    </submittedName>
</protein>
<accession>A0ABU5IA65</accession>
<gene>
    <name evidence="1" type="ORF">SM757_02800</name>
</gene>
<keyword evidence="2" id="KW-1185">Reference proteome</keyword>
<dbReference type="Proteomes" id="UP001293718">
    <property type="component" value="Unassembled WGS sequence"/>
</dbReference>
<reference evidence="1 2" key="1">
    <citation type="submission" date="2023-11" db="EMBL/GenBank/DDBJ databases">
        <title>Draft genome of Azohydromonas lata strain H1 (DSM1123), a polyhydroxyalkanoate producer.</title>
        <authorList>
            <person name="Traversa D."/>
            <person name="D'Addabbo P."/>
            <person name="Pazzani C."/>
            <person name="Manzari C."/>
            <person name="Chiara M."/>
            <person name="Scrascia M."/>
        </authorList>
    </citation>
    <scope>NUCLEOTIDE SEQUENCE [LARGE SCALE GENOMIC DNA]</scope>
    <source>
        <strain evidence="1 2">H1</strain>
    </source>
</reference>
<evidence type="ECO:0000313" key="1">
    <source>
        <dbReference type="EMBL" id="MDZ5455496.1"/>
    </source>
</evidence>
<comment type="caution">
    <text evidence="1">The sequence shown here is derived from an EMBL/GenBank/DDBJ whole genome shotgun (WGS) entry which is preliminary data.</text>
</comment>
<name>A0ABU5IA65_9BURK</name>
<dbReference type="EMBL" id="JAXOJX010000002">
    <property type="protein sequence ID" value="MDZ5455496.1"/>
    <property type="molecule type" value="Genomic_DNA"/>
</dbReference>
<sequence>MRGAFEAIDWDAPWLVPYRAHGQAACAAVLGGAGVAQALNAVPARAQVRLAAGALRFVPQSELPPGEAYESFIFRTACVPTRDHLHDFFNGLVWLAEPALKLRLNELHAQVLAVEGVQPRRSPLRDALTLLDESGALLDAPADAVALLRARRWRELLVAQRGRWLSGEIRLRLIGHAVMEQLVQPYKGITAHVWPAGAVRALDAGVQVLQPRPFLPLPVLGVPPWWAANAQPGFYEDEAVFRPLPSPASADSVRLRPASLAR</sequence>